<dbReference type="InterPro" id="IPR001254">
    <property type="entry name" value="Trypsin_dom"/>
</dbReference>
<feature type="domain" description="Peptidase S1" evidence="5">
    <location>
        <begin position="36"/>
        <end position="260"/>
    </location>
</feature>
<organism evidence="6 7">
    <name type="scientific">Sitophilus oryzae</name>
    <name type="common">Rice weevil</name>
    <name type="synonym">Curculio oryzae</name>
    <dbReference type="NCBI Taxonomy" id="7048"/>
    <lineage>
        <taxon>Eukaryota</taxon>
        <taxon>Metazoa</taxon>
        <taxon>Ecdysozoa</taxon>
        <taxon>Arthropoda</taxon>
        <taxon>Hexapoda</taxon>
        <taxon>Insecta</taxon>
        <taxon>Pterygota</taxon>
        <taxon>Neoptera</taxon>
        <taxon>Endopterygota</taxon>
        <taxon>Coleoptera</taxon>
        <taxon>Polyphaga</taxon>
        <taxon>Cucujiformia</taxon>
        <taxon>Curculionidae</taxon>
        <taxon>Dryophthorinae</taxon>
        <taxon>Sitophilus</taxon>
    </lineage>
</organism>
<proteinExistence type="inferred from homology"/>
<reference evidence="7" key="1">
    <citation type="submission" date="2025-08" db="UniProtKB">
        <authorList>
            <consortium name="RefSeq"/>
        </authorList>
    </citation>
    <scope>IDENTIFICATION</scope>
    <source>
        <tissue evidence="7">Gonads</tissue>
    </source>
</reference>
<feature type="signal peptide" evidence="4">
    <location>
        <begin position="1"/>
        <end position="20"/>
    </location>
</feature>
<dbReference type="RefSeq" id="XP_030754542.1">
    <property type="nucleotide sequence ID" value="XM_030898682.1"/>
</dbReference>
<dbReference type="GeneID" id="115881267"/>
<dbReference type="InterPro" id="IPR018114">
    <property type="entry name" value="TRYPSIN_HIS"/>
</dbReference>
<keyword evidence="3" id="KW-0720">Serine protease</keyword>
<keyword evidence="3" id="KW-0378">Hydrolase</keyword>
<keyword evidence="4" id="KW-0732">Signal</keyword>
<evidence type="ECO:0000313" key="7">
    <source>
        <dbReference type="RefSeq" id="XP_030754542.1"/>
    </source>
</evidence>
<evidence type="ECO:0000256" key="3">
    <source>
        <dbReference type="RuleBase" id="RU363034"/>
    </source>
</evidence>
<name>A0A6J2XSS4_SITOR</name>
<protein>
    <submittedName>
        <fullName evidence="7">Granzyme F-like</fullName>
    </submittedName>
</protein>
<dbReference type="GO" id="GO:0004252">
    <property type="term" value="F:serine-type endopeptidase activity"/>
    <property type="evidence" value="ECO:0007669"/>
    <property type="project" value="InterPro"/>
</dbReference>
<dbReference type="PANTHER" id="PTHR24256">
    <property type="entry name" value="TRYPTASE-RELATED"/>
    <property type="match status" value="1"/>
</dbReference>
<gene>
    <name evidence="7" type="primary">LOC115881267</name>
</gene>
<dbReference type="OrthoDB" id="6704066at2759"/>
<feature type="chain" id="PRO_5027034118" evidence="4">
    <location>
        <begin position="21"/>
        <end position="265"/>
    </location>
</feature>
<dbReference type="InterPro" id="IPR009003">
    <property type="entry name" value="Peptidase_S1_PA"/>
</dbReference>
<dbReference type="PRINTS" id="PR00722">
    <property type="entry name" value="CHYMOTRYPSIN"/>
</dbReference>
<comment type="similarity">
    <text evidence="2">Belongs to the peptidase S1 family. CLIP subfamily.</text>
</comment>
<dbReference type="GO" id="GO:0006508">
    <property type="term" value="P:proteolysis"/>
    <property type="evidence" value="ECO:0007669"/>
    <property type="project" value="UniProtKB-KW"/>
</dbReference>
<dbReference type="Gene3D" id="2.40.10.10">
    <property type="entry name" value="Trypsin-like serine proteases"/>
    <property type="match status" value="1"/>
</dbReference>
<dbReference type="CDD" id="cd00190">
    <property type="entry name" value="Tryp_SPc"/>
    <property type="match status" value="1"/>
</dbReference>
<dbReference type="KEGG" id="soy:115881267"/>
<dbReference type="InParanoid" id="A0A6J2XSS4"/>
<evidence type="ECO:0000256" key="2">
    <source>
        <dbReference type="ARBA" id="ARBA00024195"/>
    </source>
</evidence>
<dbReference type="AlphaFoldDB" id="A0A6J2XSS4"/>
<dbReference type="InterPro" id="IPR033116">
    <property type="entry name" value="TRYPSIN_SER"/>
</dbReference>
<dbReference type="InterPro" id="IPR001314">
    <property type="entry name" value="Peptidase_S1A"/>
</dbReference>
<sequence length="265" mass="29653">MKYHVLSILILFSLKLSTRASLSIESSEREEGQARILYGEIPKIYEQPYLVDLVVVFNNGKIKNCAGALVSEKYVLTAAHCIKNSKDIWSVNVIYGTLNLKDTDKPYQTTNQTIVHPLYEVSNDGFARNDIALVKLLKPVRLSRQVGLIKLPDKSQVKKRFKGAKAVVAGWGLTENATNSFVLKKAIVTVPEDDLLCRGPKYLICAFGKKDQTPCSGDSGSPLVWRKKFIIGILSSGNCLSESYYTRVTMYLDWIAKNSDVRIKQ</sequence>
<dbReference type="PROSITE" id="PS00135">
    <property type="entry name" value="TRYPSIN_SER"/>
    <property type="match status" value="1"/>
</dbReference>
<dbReference type="PROSITE" id="PS50240">
    <property type="entry name" value="TRYPSIN_DOM"/>
    <property type="match status" value="1"/>
</dbReference>
<keyword evidence="6" id="KW-1185">Reference proteome</keyword>
<dbReference type="InterPro" id="IPR043504">
    <property type="entry name" value="Peptidase_S1_PA_chymotrypsin"/>
</dbReference>
<evidence type="ECO:0000256" key="1">
    <source>
        <dbReference type="ARBA" id="ARBA00023157"/>
    </source>
</evidence>
<evidence type="ECO:0000259" key="5">
    <source>
        <dbReference type="PROSITE" id="PS50240"/>
    </source>
</evidence>
<dbReference type="InterPro" id="IPR051487">
    <property type="entry name" value="Ser/Thr_Proteases_Immune/Dev"/>
</dbReference>
<evidence type="ECO:0000313" key="6">
    <source>
        <dbReference type="Proteomes" id="UP000504635"/>
    </source>
</evidence>
<dbReference type="Proteomes" id="UP000504635">
    <property type="component" value="Unplaced"/>
</dbReference>
<dbReference type="Pfam" id="PF00089">
    <property type="entry name" value="Trypsin"/>
    <property type="match status" value="1"/>
</dbReference>
<accession>A0A6J2XSS4</accession>
<dbReference type="SUPFAM" id="SSF50494">
    <property type="entry name" value="Trypsin-like serine proteases"/>
    <property type="match status" value="1"/>
</dbReference>
<dbReference type="SMART" id="SM00020">
    <property type="entry name" value="Tryp_SPc"/>
    <property type="match status" value="1"/>
</dbReference>
<evidence type="ECO:0000256" key="4">
    <source>
        <dbReference type="SAM" id="SignalP"/>
    </source>
</evidence>
<dbReference type="FunFam" id="2.40.10.10:FF:000068">
    <property type="entry name" value="transmembrane protease serine 2"/>
    <property type="match status" value="1"/>
</dbReference>
<keyword evidence="3" id="KW-0645">Protease</keyword>
<keyword evidence="1" id="KW-1015">Disulfide bond</keyword>
<dbReference type="PROSITE" id="PS00134">
    <property type="entry name" value="TRYPSIN_HIS"/>
    <property type="match status" value="1"/>
</dbReference>